<organism evidence="1 2">
    <name type="scientific">Clostridioides difficile ATCC 9689 = DSM 1296</name>
    <dbReference type="NCBI Taxonomy" id="1121308"/>
    <lineage>
        <taxon>Bacteria</taxon>
        <taxon>Bacillati</taxon>
        <taxon>Bacillota</taxon>
        <taxon>Clostridia</taxon>
        <taxon>Peptostreptococcales</taxon>
        <taxon>Peptostreptococcaceae</taxon>
        <taxon>Clostridioides</taxon>
    </lineage>
</organism>
<gene>
    <name evidence="1" type="ORF">CDIF1296T_phi014</name>
</gene>
<protein>
    <submittedName>
        <fullName evidence="1">Phage tail protein</fullName>
    </submittedName>
</protein>
<proteinExistence type="predicted"/>
<name>A0ACA7UN32_CLODI</name>
<dbReference type="Proteomes" id="UP001510562">
    <property type="component" value="Chromosome"/>
</dbReference>
<reference evidence="1 2" key="1">
    <citation type="journal article" date="2015" name="Genome Announc.">
        <title>Complete Genome Sequence of the Novel Temperate Clostridium difficile Phage phiCDIF1296T.</title>
        <authorList>
            <person name="Wittmann J."/>
            <person name="Riedel T."/>
            <person name="Bunk B."/>
            <person name="Sproer C."/>
            <person name="Gronow S."/>
            <person name="Overmann J."/>
        </authorList>
    </citation>
    <scope>NUCLEOTIDE SEQUENCE [LARGE SCALE GENOMIC DNA]</scope>
    <source>
        <strain evidence="2">ATCC 9689 / DSM 1296 / BCRC 10642 / JCM 1296 / NCIMB 10666 / NCTC 11209 / 90556-M6S</strain>
    </source>
</reference>
<accession>A0ACA7UN32</accession>
<evidence type="ECO:0000313" key="2">
    <source>
        <dbReference type="Proteomes" id="UP001510562"/>
    </source>
</evidence>
<keyword evidence="2" id="KW-1185">Reference proteome</keyword>
<dbReference type="EMBL" id="CP011970">
    <property type="protein sequence ID" value="AKP44688.1"/>
    <property type="molecule type" value="Genomic_DNA"/>
</dbReference>
<evidence type="ECO:0000313" key="1">
    <source>
        <dbReference type="EMBL" id="AKP44688.1"/>
    </source>
</evidence>
<sequence>MKEGDKLVFLDDKFLFDNISSESMNIKLVTLGDDEILNEYGLPYEEAIKSDSSFNKNPCYSEDETTIEPITLQFCLCSEHGEAYEWDDYTLENICNWFWQREFKPFISYDNIEEIYYFKARKIIKRYTKDKKGVLEIEFQPYTNYAYRSFQKVITVKDTREIKLNNVSNVDEEYAPVIDIECLKEGDITIRNSTISDNEEDSLVISGLELNEKITIDNLYYTVLNSTGENRFNIVNRKWIRLRRGVNILKFTGNCKVSIKCKYPIIK</sequence>